<dbReference type="Gene3D" id="3.40.50.1820">
    <property type="entry name" value="alpha/beta hydrolase"/>
    <property type="match status" value="1"/>
</dbReference>
<evidence type="ECO:0000256" key="1">
    <source>
        <dbReference type="SAM" id="SignalP"/>
    </source>
</evidence>
<name>A0AA37W0Z8_9GAMM</name>
<reference evidence="3" key="1">
    <citation type="journal article" date="2014" name="Int. J. Syst. Evol. Microbiol.">
        <title>Complete genome sequence of Corynebacterium casei LMG S-19264T (=DSM 44701T), isolated from a smear-ripened cheese.</title>
        <authorList>
            <consortium name="US DOE Joint Genome Institute (JGI-PGF)"/>
            <person name="Walter F."/>
            <person name="Albersmeier A."/>
            <person name="Kalinowski J."/>
            <person name="Ruckert C."/>
        </authorList>
    </citation>
    <scope>NUCLEOTIDE SEQUENCE</scope>
    <source>
        <strain evidence="3">NBRC 101628</strain>
    </source>
</reference>
<feature type="domain" description="AB hydrolase-1" evidence="2">
    <location>
        <begin position="66"/>
        <end position="301"/>
    </location>
</feature>
<evidence type="ECO:0000259" key="2">
    <source>
        <dbReference type="Pfam" id="PF12697"/>
    </source>
</evidence>
<accession>A0AA37W0Z8</accession>
<proteinExistence type="predicted"/>
<dbReference type="InterPro" id="IPR029058">
    <property type="entry name" value="AB_hydrolase_fold"/>
</dbReference>
<feature type="signal peptide" evidence="1">
    <location>
        <begin position="1"/>
        <end position="24"/>
    </location>
</feature>
<dbReference type="PRINTS" id="PR00111">
    <property type="entry name" value="ABHYDROLASE"/>
</dbReference>
<keyword evidence="4" id="KW-1185">Reference proteome</keyword>
<dbReference type="Pfam" id="PF12697">
    <property type="entry name" value="Abhydrolase_6"/>
    <property type="match status" value="1"/>
</dbReference>
<sequence>MLNLSSVKLTITAMALSVCLSACSSISVKEHFDNAQLESAGFHQRHVELSEGGQLSYWIGGQGEPVLLLHGFGGNATTTWLPVMLSLSENFLVIAPDLVWFGDSFSEGAATITTQRNAINQLMSHVNTKAYNVVGISYGGFVAYDMMVKQAGISKVVLIASPGTFITDQQMSALSQRFEREHPSDIFVPDNREQMRQLFDRTFAQFPDYPSFIDEQIFQRYFAPWKAQKRGLIDSLPTHRDHLLPMVNPEKLPASLVIWGADDQVFTLEQGESLAEFLNAPLLVIPKAPHNIANEHPFEVSKAIKQFINQT</sequence>
<gene>
    <name evidence="3" type="ORF">GCM10007895_16940</name>
</gene>
<feature type="chain" id="PRO_5041404202" description="AB hydrolase-1 domain-containing protein" evidence="1">
    <location>
        <begin position="25"/>
        <end position="311"/>
    </location>
</feature>
<protein>
    <recommendedName>
        <fullName evidence="2">AB hydrolase-1 domain-containing protein</fullName>
    </recommendedName>
</protein>
<dbReference type="PANTHER" id="PTHR43139:SF52">
    <property type="entry name" value="SI:DKEY-122A22.2"/>
    <property type="match status" value="1"/>
</dbReference>
<dbReference type="EMBL" id="BSNC01000004">
    <property type="protein sequence ID" value="GLP96388.1"/>
    <property type="molecule type" value="Genomic_DNA"/>
</dbReference>
<dbReference type="InterPro" id="IPR000073">
    <property type="entry name" value="AB_hydrolase_1"/>
</dbReference>
<evidence type="ECO:0000313" key="3">
    <source>
        <dbReference type="EMBL" id="GLP96388.1"/>
    </source>
</evidence>
<dbReference type="Proteomes" id="UP001161422">
    <property type="component" value="Unassembled WGS sequence"/>
</dbReference>
<dbReference type="SUPFAM" id="SSF53474">
    <property type="entry name" value="alpha/beta-Hydrolases"/>
    <property type="match status" value="1"/>
</dbReference>
<dbReference type="AlphaFoldDB" id="A0AA37W0Z8"/>
<keyword evidence="1" id="KW-0732">Signal</keyword>
<dbReference type="RefSeq" id="WP_095505178.1">
    <property type="nucleotide sequence ID" value="NZ_BSNC01000004.1"/>
</dbReference>
<evidence type="ECO:0000313" key="4">
    <source>
        <dbReference type="Proteomes" id="UP001161422"/>
    </source>
</evidence>
<dbReference type="InterPro" id="IPR052370">
    <property type="entry name" value="Meta-cleavage_hydrolase"/>
</dbReference>
<dbReference type="PANTHER" id="PTHR43139">
    <property type="entry name" value="SI:DKEY-122A22.2"/>
    <property type="match status" value="1"/>
</dbReference>
<organism evidence="3 4">
    <name type="scientific">Paraferrimonas sedimenticola</name>
    <dbReference type="NCBI Taxonomy" id="375674"/>
    <lineage>
        <taxon>Bacteria</taxon>
        <taxon>Pseudomonadati</taxon>
        <taxon>Pseudomonadota</taxon>
        <taxon>Gammaproteobacteria</taxon>
        <taxon>Alteromonadales</taxon>
        <taxon>Ferrimonadaceae</taxon>
        <taxon>Paraferrimonas</taxon>
    </lineage>
</organism>
<reference evidence="3" key="2">
    <citation type="submission" date="2023-01" db="EMBL/GenBank/DDBJ databases">
        <title>Draft genome sequence of Paraferrimonas sedimenticola strain NBRC 101628.</title>
        <authorList>
            <person name="Sun Q."/>
            <person name="Mori K."/>
        </authorList>
    </citation>
    <scope>NUCLEOTIDE SEQUENCE</scope>
    <source>
        <strain evidence="3">NBRC 101628</strain>
    </source>
</reference>
<comment type="caution">
    <text evidence="3">The sequence shown here is derived from an EMBL/GenBank/DDBJ whole genome shotgun (WGS) entry which is preliminary data.</text>
</comment>